<dbReference type="EMBL" id="LT991977">
    <property type="protein sequence ID" value="SPK76007.1"/>
    <property type="molecule type" value="Genomic_DNA"/>
</dbReference>
<dbReference type="PRINTS" id="PR00032">
    <property type="entry name" value="HTHARAC"/>
</dbReference>
<dbReference type="SUPFAM" id="SSF46689">
    <property type="entry name" value="Homeodomain-like"/>
    <property type="match status" value="2"/>
</dbReference>
<evidence type="ECO:0000256" key="2">
    <source>
        <dbReference type="ARBA" id="ARBA00023125"/>
    </source>
</evidence>
<dbReference type="GO" id="GO:0003700">
    <property type="term" value="F:DNA-binding transcription factor activity"/>
    <property type="evidence" value="ECO:0007669"/>
    <property type="project" value="InterPro"/>
</dbReference>
<dbReference type="InterPro" id="IPR020449">
    <property type="entry name" value="Tscrpt_reg_AraC-type_HTH"/>
</dbReference>
<dbReference type="GO" id="GO:0043565">
    <property type="term" value="F:sequence-specific DNA binding"/>
    <property type="evidence" value="ECO:0007669"/>
    <property type="project" value="InterPro"/>
</dbReference>
<dbReference type="Proteomes" id="UP000255505">
    <property type="component" value="Plasmid II"/>
</dbReference>
<dbReference type="InterPro" id="IPR009057">
    <property type="entry name" value="Homeodomain-like_sf"/>
</dbReference>
<evidence type="ECO:0000313" key="6">
    <source>
        <dbReference type="Proteomes" id="UP000255505"/>
    </source>
</evidence>
<dbReference type="Pfam" id="PF12833">
    <property type="entry name" value="HTH_18"/>
    <property type="match status" value="1"/>
</dbReference>
<protein>
    <recommendedName>
        <fullName evidence="4">HTH araC/xylS-type domain-containing protein</fullName>
    </recommendedName>
</protein>
<feature type="domain" description="HTH araC/xylS-type" evidence="4">
    <location>
        <begin position="50"/>
        <end position="148"/>
    </location>
</feature>
<name>A0A375IN91_9BURK</name>
<keyword evidence="1" id="KW-0805">Transcription regulation</keyword>
<dbReference type="InterPro" id="IPR018060">
    <property type="entry name" value="HTH_AraC"/>
</dbReference>
<geneLocation type="plasmid" evidence="5">
    <name>II</name>
</geneLocation>
<keyword evidence="3" id="KW-0804">Transcription</keyword>
<evidence type="ECO:0000256" key="1">
    <source>
        <dbReference type="ARBA" id="ARBA00023015"/>
    </source>
</evidence>
<evidence type="ECO:0000256" key="3">
    <source>
        <dbReference type="ARBA" id="ARBA00023163"/>
    </source>
</evidence>
<keyword evidence="5" id="KW-0614">Plasmid</keyword>
<sequence>MDSAPNSSVVYPDTPVLALTNGRPPCSRYRTMAGTHRNRTTPALPSWRLKLAIAYIDNHLSDRVLLAEMAAAAGLTRMHFAASFRAATGKSPHHYLLHRRIEVAQDYLVDGKMPLIDVAFSVGFQSHSHFSSVFKRVTGRTPREWRYTTVNTVDRR</sequence>
<evidence type="ECO:0000313" key="5">
    <source>
        <dbReference type="EMBL" id="SPK76007.1"/>
    </source>
</evidence>
<keyword evidence="2" id="KW-0238">DNA-binding</keyword>
<dbReference type="PROSITE" id="PS00041">
    <property type="entry name" value="HTH_ARAC_FAMILY_1"/>
    <property type="match status" value="1"/>
</dbReference>
<proteinExistence type="predicted"/>
<evidence type="ECO:0000259" key="4">
    <source>
        <dbReference type="PROSITE" id="PS01124"/>
    </source>
</evidence>
<organism evidence="5 6">
    <name type="scientific">Cupriavidus taiwanensis</name>
    <dbReference type="NCBI Taxonomy" id="164546"/>
    <lineage>
        <taxon>Bacteria</taxon>
        <taxon>Pseudomonadati</taxon>
        <taxon>Pseudomonadota</taxon>
        <taxon>Betaproteobacteria</taxon>
        <taxon>Burkholderiales</taxon>
        <taxon>Burkholderiaceae</taxon>
        <taxon>Cupriavidus</taxon>
    </lineage>
</organism>
<dbReference type="SMART" id="SM00342">
    <property type="entry name" value="HTH_ARAC"/>
    <property type="match status" value="1"/>
</dbReference>
<dbReference type="AlphaFoldDB" id="A0A375IN91"/>
<dbReference type="InterPro" id="IPR050204">
    <property type="entry name" value="AraC_XylS_family_regulators"/>
</dbReference>
<accession>A0A375IN91</accession>
<dbReference type="Gene3D" id="1.10.10.60">
    <property type="entry name" value="Homeodomain-like"/>
    <property type="match status" value="2"/>
</dbReference>
<gene>
    <name evidence="5" type="ORF">CT19425_MP70167</name>
</gene>
<dbReference type="PANTHER" id="PTHR46796">
    <property type="entry name" value="HTH-TYPE TRANSCRIPTIONAL ACTIVATOR RHAS-RELATED"/>
    <property type="match status" value="1"/>
</dbReference>
<dbReference type="PROSITE" id="PS01124">
    <property type="entry name" value="HTH_ARAC_FAMILY_2"/>
    <property type="match status" value="1"/>
</dbReference>
<dbReference type="PANTHER" id="PTHR46796:SF14">
    <property type="entry name" value="TRANSCRIPTIONAL REGULATORY PROTEIN"/>
    <property type="match status" value="1"/>
</dbReference>
<dbReference type="InterPro" id="IPR018062">
    <property type="entry name" value="HTH_AraC-typ_CS"/>
</dbReference>
<reference evidence="5 6" key="1">
    <citation type="submission" date="2018-01" db="EMBL/GenBank/DDBJ databases">
        <authorList>
            <person name="Gaut B.S."/>
            <person name="Morton B.R."/>
            <person name="Clegg M.T."/>
            <person name="Duvall M.R."/>
        </authorList>
    </citation>
    <scope>NUCLEOTIDE SEQUENCE [LARGE SCALE GENOMIC DNA]</scope>
    <source>
        <strain evidence="5">Cupriavidus taiwanensis LMG 19425</strain>
        <plasmid evidence="6">Plasmid ii</plasmid>
    </source>
</reference>